<dbReference type="EMBL" id="MFZH01000020">
    <property type="protein sequence ID" value="OGK19011.1"/>
    <property type="molecule type" value="Genomic_DNA"/>
</dbReference>
<feature type="compositionally biased region" description="Basic and acidic residues" evidence="1">
    <location>
        <begin position="62"/>
        <end position="75"/>
    </location>
</feature>
<protein>
    <submittedName>
        <fullName evidence="2">Uncharacterized protein</fullName>
    </submittedName>
</protein>
<sequence>MDIKDESRKYSSRDEEIRATLTQKECIRLITNSYGSRYDPNTPIFDAWDQLLACEAIGDSTPVREQKQEQTHETNENVNGNGMFNDTRKHRVYFELTPSKQKVITELKRCNYRTPPIEIALLLGDLFSEYPTKDGHWLFISQRYNPRAILRVLTQIEKIQANGQKIITNPPGYFTYLIKNYRKPRRSI</sequence>
<dbReference type="AlphaFoldDB" id="A0A1F7GJD4"/>
<dbReference type="Proteomes" id="UP000176850">
    <property type="component" value="Unassembled WGS sequence"/>
</dbReference>
<evidence type="ECO:0000313" key="2">
    <source>
        <dbReference type="EMBL" id="OGK19011.1"/>
    </source>
</evidence>
<reference evidence="2 3" key="1">
    <citation type="journal article" date="2016" name="Nat. Commun.">
        <title>Thousands of microbial genomes shed light on interconnected biogeochemical processes in an aquifer system.</title>
        <authorList>
            <person name="Anantharaman K."/>
            <person name="Brown C.T."/>
            <person name="Hug L.A."/>
            <person name="Sharon I."/>
            <person name="Castelle C.J."/>
            <person name="Probst A.J."/>
            <person name="Thomas B.C."/>
            <person name="Singh A."/>
            <person name="Wilkins M.J."/>
            <person name="Karaoz U."/>
            <person name="Brodie E.L."/>
            <person name="Williams K.H."/>
            <person name="Hubbard S.S."/>
            <person name="Banfield J.F."/>
        </authorList>
    </citation>
    <scope>NUCLEOTIDE SEQUENCE [LARGE SCALE GENOMIC DNA]</scope>
</reference>
<evidence type="ECO:0000313" key="3">
    <source>
        <dbReference type="Proteomes" id="UP000176850"/>
    </source>
</evidence>
<comment type="caution">
    <text evidence="2">The sequence shown here is derived from an EMBL/GenBank/DDBJ whole genome shotgun (WGS) entry which is preliminary data.</text>
</comment>
<feature type="region of interest" description="Disordered" evidence="1">
    <location>
        <begin position="62"/>
        <end position="82"/>
    </location>
</feature>
<accession>A0A1F7GJD4</accession>
<name>A0A1F7GJD4_9BACT</name>
<organism evidence="2 3">
    <name type="scientific">Candidatus Roizmanbacteria bacterium RIFCSPHIGHO2_01_FULL_39_24</name>
    <dbReference type="NCBI Taxonomy" id="1802032"/>
    <lineage>
        <taxon>Bacteria</taxon>
        <taxon>Candidatus Roizmaniibacteriota</taxon>
    </lineage>
</organism>
<gene>
    <name evidence="2" type="ORF">A2799_04305</name>
</gene>
<proteinExistence type="predicted"/>
<evidence type="ECO:0000256" key="1">
    <source>
        <dbReference type="SAM" id="MobiDB-lite"/>
    </source>
</evidence>